<name>A0ABD2Q8J4_9PLAT</name>
<dbReference type="AlphaFoldDB" id="A0ABD2Q8J4"/>
<accession>A0ABD2Q8J4</accession>
<gene>
    <name evidence="2" type="ORF">Ciccas_005482</name>
</gene>
<organism evidence="2 3">
    <name type="scientific">Cichlidogyrus casuarinus</name>
    <dbReference type="NCBI Taxonomy" id="1844966"/>
    <lineage>
        <taxon>Eukaryota</taxon>
        <taxon>Metazoa</taxon>
        <taxon>Spiralia</taxon>
        <taxon>Lophotrochozoa</taxon>
        <taxon>Platyhelminthes</taxon>
        <taxon>Monogenea</taxon>
        <taxon>Monopisthocotylea</taxon>
        <taxon>Dactylogyridea</taxon>
        <taxon>Ancyrocephalidae</taxon>
        <taxon>Cichlidogyrus</taxon>
    </lineage>
</organism>
<dbReference type="Proteomes" id="UP001626550">
    <property type="component" value="Unassembled WGS sequence"/>
</dbReference>
<comment type="caution">
    <text evidence="2">The sequence shown here is derived from an EMBL/GenBank/DDBJ whole genome shotgun (WGS) entry which is preliminary data.</text>
</comment>
<feature type="region of interest" description="Disordered" evidence="1">
    <location>
        <begin position="129"/>
        <end position="169"/>
    </location>
</feature>
<keyword evidence="3" id="KW-1185">Reference proteome</keyword>
<sequence length="169" mass="19123">MYLDDELDAVVGAISVQASTRTPQRVTSTAEVQPTGRIEEAWSVEWSKSSRAFGDQTMWGKRSYISRRPAQKLPANPTSKCCTRPTVELARAEALHIQRHDPTLCNQRENKIKLALLWTAIGSLHKEMRQPEDPNVQTSPPDKTQPVSKMEALRERGRRRLSRSESAKD</sequence>
<feature type="compositionally biased region" description="Polar residues" evidence="1">
    <location>
        <begin position="135"/>
        <end position="147"/>
    </location>
</feature>
<evidence type="ECO:0000256" key="1">
    <source>
        <dbReference type="SAM" id="MobiDB-lite"/>
    </source>
</evidence>
<evidence type="ECO:0000313" key="3">
    <source>
        <dbReference type="Proteomes" id="UP001626550"/>
    </source>
</evidence>
<reference evidence="2 3" key="1">
    <citation type="submission" date="2024-11" db="EMBL/GenBank/DDBJ databases">
        <title>Adaptive evolution of stress response genes in parasites aligns with host niche diversity.</title>
        <authorList>
            <person name="Hahn C."/>
            <person name="Resl P."/>
        </authorList>
    </citation>
    <scope>NUCLEOTIDE SEQUENCE [LARGE SCALE GENOMIC DNA]</scope>
    <source>
        <strain evidence="2">EGGRZ-B1_66</strain>
        <tissue evidence="2">Body</tissue>
    </source>
</reference>
<evidence type="ECO:0000313" key="2">
    <source>
        <dbReference type="EMBL" id="KAL3315884.1"/>
    </source>
</evidence>
<proteinExistence type="predicted"/>
<dbReference type="EMBL" id="JBJKFK010000645">
    <property type="protein sequence ID" value="KAL3315884.1"/>
    <property type="molecule type" value="Genomic_DNA"/>
</dbReference>
<protein>
    <submittedName>
        <fullName evidence="2">Uncharacterized protein</fullName>
    </submittedName>
</protein>